<sequence>MAVETTRPVNGTPRKPTLFWFKKWDTIQVGAQDTTPNGGIYQFIPNSFTATNGSVITFVFSGIPGNHSITQSTFDSPCEPMAGGFDSGWVEILVNTTGGTPLPMWNLTITNDQTPIWFYCKQLLPAPHCPIGMVGAINVQNGSANTFSAFQSAAQKASSVGEGQNGLVGVGASASALPVVPSEFATLFTGASASVTAPAGTGSSAGASNTNAPSGAVSLGFNSNLLVILGGVIAGAAMVL</sequence>
<dbReference type="CDD" id="cd00920">
    <property type="entry name" value="Cupredoxin"/>
    <property type="match status" value="1"/>
</dbReference>
<dbReference type="SUPFAM" id="SSF49503">
    <property type="entry name" value="Cupredoxins"/>
    <property type="match status" value="1"/>
</dbReference>
<keyword evidence="2" id="KW-1185">Reference proteome</keyword>
<comment type="caution">
    <text evidence="1">The sequence shown here is derived from an EMBL/GenBank/DDBJ whole genome shotgun (WGS) entry which is preliminary data.</text>
</comment>
<dbReference type="Proteomes" id="UP000623467">
    <property type="component" value="Unassembled WGS sequence"/>
</dbReference>
<dbReference type="PANTHER" id="PTHR34883">
    <property type="entry name" value="SERINE-RICH PROTEIN, PUTATIVE-RELATED-RELATED"/>
    <property type="match status" value="1"/>
</dbReference>
<reference evidence="1" key="1">
    <citation type="submission" date="2020-05" db="EMBL/GenBank/DDBJ databases">
        <title>Mycena genomes resolve the evolution of fungal bioluminescence.</title>
        <authorList>
            <person name="Tsai I.J."/>
        </authorList>
    </citation>
    <scope>NUCLEOTIDE SEQUENCE</scope>
    <source>
        <strain evidence="1">160909Yilan</strain>
    </source>
</reference>
<dbReference type="AlphaFoldDB" id="A0A8H6XLD0"/>
<organism evidence="1 2">
    <name type="scientific">Mycena sanguinolenta</name>
    <dbReference type="NCBI Taxonomy" id="230812"/>
    <lineage>
        <taxon>Eukaryota</taxon>
        <taxon>Fungi</taxon>
        <taxon>Dikarya</taxon>
        <taxon>Basidiomycota</taxon>
        <taxon>Agaricomycotina</taxon>
        <taxon>Agaricomycetes</taxon>
        <taxon>Agaricomycetidae</taxon>
        <taxon>Agaricales</taxon>
        <taxon>Marasmiineae</taxon>
        <taxon>Mycenaceae</taxon>
        <taxon>Mycena</taxon>
    </lineage>
</organism>
<proteinExistence type="predicted"/>
<dbReference type="PANTHER" id="PTHR34883:SF15">
    <property type="entry name" value="EXTRACELLULAR SERINE-RICH PROTEIN"/>
    <property type="match status" value="1"/>
</dbReference>
<dbReference type="EMBL" id="JACAZH010000025">
    <property type="protein sequence ID" value="KAF7342561.1"/>
    <property type="molecule type" value="Genomic_DNA"/>
</dbReference>
<dbReference type="OrthoDB" id="2331100at2759"/>
<evidence type="ECO:0000313" key="1">
    <source>
        <dbReference type="EMBL" id="KAF7342561.1"/>
    </source>
</evidence>
<dbReference type="InterPro" id="IPR052953">
    <property type="entry name" value="Ser-rich/MCO-related"/>
</dbReference>
<dbReference type="InterPro" id="IPR008972">
    <property type="entry name" value="Cupredoxin"/>
</dbReference>
<protein>
    <submittedName>
        <fullName evidence="1">Uncharacterized protein</fullName>
    </submittedName>
</protein>
<name>A0A8H6XLD0_9AGAR</name>
<dbReference type="Gene3D" id="2.60.40.420">
    <property type="entry name" value="Cupredoxins - blue copper proteins"/>
    <property type="match status" value="1"/>
</dbReference>
<accession>A0A8H6XLD0</accession>
<gene>
    <name evidence="1" type="ORF">MSAN_02012400</name>
</gene>
<evidence type="ECO:0000313" key="2">
    <source>
        <dbReference type="Proteomes" id="UP000623467"/>
    </source>
</evidence>